<feature type="region of interest" description="Disordered" evidence="1">
    <location>
        <begin position="58"/>
        <end position="83"/>
    </location>
</feature>
<dbReference type="HOGENOM" id="CLU_017366_2_1_1"/>
<keyword evidence="3" id="KW-1185">Reference proteome</keyword>
<evidence type="ECO:0000256" key="1">
    <source>
        <dbReference type="SAM" id="MobiDB-lite"/>
    </source>
</evidence>
<name>N1QJY2_SPHMS</name>
<dbReference type="PANTHER" id="PTHR35204">
    <property type="entry name" value="YALI0A21131P"/>
    <property type="match status" value="1"/>
</dbReference>
<dbReference type="Proteomes" id="UP000016931">
    <property type="component" value="Unassembled WGS sequence"/>
</dbReference>
<protein>
    <submittedName>
        <fullName evidence="2">Uncharacterized protein</fullName>
    </submittedName>
</protein>
<evidence type="ECO:0000313" key="2">
    <source>
        <dbReference type="EMBL" id="EMF16587.1"/>
    </source>
</evidence>
<dbReference type="EMBL" id="KB456260">
    <property type="protein sequence ID" value="EMF16587.1"/>
    <property type="molecule type" value="Genomic_DNA"/>
</dbReference>
<proteinExistence type="predicted"/>
<feature type="compositionally biased region" description="Pro residues" evidence="1">
    <location>
        <begin position="74"/>
        <end position="83"/>
    </location>
</feature>
<accession>N1QJY2</accession>
<dbReference type="PANTHER" id="PTHR35204:SF1">
    <property type="entry name" value="ENTEROTOXIN"/>
    <property type="match status" value="1"/>
</dbReference>
<dbReference type="GeneID" id="27900419"/>
<dbReference type="eggNOG" id="ENOG502QRJE">
    <property type="taxonomic scope" value="Eukaryota"/>
</dbReference>
<dbReference type="RefSeq" id="XP_016764708.1">
    <property type="nucleotide sequence ID" value="XM_016903282.1"/>
</dbReference>
<sequence length="546" mass="61271">MAYAILGGLSDSHLLTFRTTRPVNVVYFDGTSAALTDNGSMDTQMLLLYNNSANVPDNPIWPRPPPRRPNETTPYPPPRWGYGRPPPGFNPLQGEYDRADGLCRFIRESSLGGPGWGFEGVVRMNAAFELIWCNFTSPSAQLVSWLNVSAPFLAGVAPGPYWRHMNTAFRGRSAYEWFLAAARTYGFTRGMPGMGESRVKIDSCGLFSFYDGAMEDQSRIRTKAEQARLNLTTNGSWKMPAHTGDRAAALRKLTHRRRYLRATNISISDGLYMRAELEERMRETLEAKSTACSGIDWVALTQRIVTDYSTELLELRTLLAGSTPRTNASEIRSWLSDIRTLIHALYMPYYEYPSHTPSTIDQAFSTAHPSSLAALDLCKTQHNVLDLNQPLSKSENVTYTSILETLNSICSVLLPLFLSTERLWLQHFNNITRLPNLTPDLRSTISSTTLSNLQALEELMAWLGWDEQYTTCNPGCELGQVCAIPIWPVMGTGHFSGPNGEGRRPGRDGGQREGYDEYDTWLEAKCVEYGARNFGMSDMMLAEERW</sequence>
<dbReference type="AlphaFoldDB" id="N1QJY2"/>
<dbReference type="InterPro" id="IPR038921">
    <property type="entry name" value="YOR389W-like"/>
</dbReference>
<feature type="compositionally biased region" description="Basic and acidic residues" evidence="1">
    <location>
        <begin position="501"/>
        <end position="514"/>
    </location>
</feature>
<evidence type="ECO:0000313" key="3">
    <source>
        <dbReference type="Proteomes" id="UP000016931"/>
    </source>
</evidence>
<reference evidence="2 3" key="1">
    <citation type="journal article" date="2012" name="PLoS Pathog.">
        <title>Diverse lifestyles and strategies of plant pathogenesis encoded in the genomes of eighteen Dothideomycetes fungi.</title>
        <authorList>
            <person name="Ohm R.A."/>
            <person name="Feau N."/>
            <person name="Henrissat B."/>
            <person name="Schoch C.L."/>
            <person name="Horwitz B.A."/>
            <person name="Barry K.W."/>
            <person name="Condon B.J."/>
            <person name="Copeland A.C."/>
            <person name="Dhillon B."/>
            <person name="Glaser F."/>
            <person name="Hesse C.N."/>
            <person name="Kosti I."/>
            <person name="LaButti K."/>
            <person name="Lindquist E.A."/>
            <person name="Lucas S."/>
            <person name="Salamov A.A."/>
            <person name="Bradshaw R.E."/>
            <person name="Ciuffetti L."/>
            <person name="Hamelin R.C."/>
            <person name="Kema G.H.J."/>
            <person name="Lawrence C."/>
            <person name="Scott J.A."/>
            <person name="Spatafora J.W."/>
            <person name="Turgeon B.G."/>
            <person name="de Wit P.J.G.M."/>
            <person name="Zhong S."/>
            <person name="Goodwin S.B."/>
            <person name="Grigoriev I.V."/>
        </authorList>
    </citation>
    <scope>NUCLEOTIDE SEQUENCE [LARGE SCALE GENOMIC DNA]</scope>
    <source>
        <strain evidence="2 3">SO2202</strain>
    </source>
</reference>
<dbReference type="OMA" id="ATWHYGS"/>
<dbReference type="STRING" id="692275.N1QJY2"/>
<dbReference type="OrthoDB" id="10261782at2759"/>
<gene>
    <name evidence="2" type="ORF">SEPMUDRAFT_145809</name>
</gene>
<organism evidence="2 3">
    <name type="scientific">Sphaerulina musiva (strain SO2202)</name>
    <name type="common">Poplar stem canker fungus</name>
    <name type="synonym">Septoria musiva</name>
    <dbReference type="NCBI Taxonomy" id="692275"/>
    <lineage>
        <taxon>Eukaryota</taxon>
        <taxon>Fungi</taxon>
        <taxon>Dikarya</taxon>
        <taxon>Ascomycota</taxon>
        <taxon>Pezizomycotina</taxon>
        <taxon>Dothideomycetes</taxon>
        <taxon>Dothideomycetidae</taxon>
        <taxon>Mycosphaerellales</taxon>
        <taxon>Mycosphaerellaceae</taxon>
        <taxon>Sphaerulina</taxon>
    </lineage>
</organism>
<feature type="region of interest" description="Disordered" evidence="1">
    <location>
        <begin position="495"/>
        <end position="514"/>
    </location>
</feature>